<evidence type="ECO:0000313" key="1">
    <source>
        <dbReference type="EMBL" id="ETW79374.1"/>
    </source>
</evidence>
<sequence length="145" mass="15947">MDILAQGRKRELFRCRRETYRIAERKVVVAACSVCVHLLSSWLDSIVNAVEEIKDQSLALRDAPRAVQLQCINSLQPSVRYSISSGLPRVPQTRLPLMRQADASPVPAPMQTIADGLLHSCLSTVLHWTSRGSSALAAPCSQVDP</sequence>
<evidence type="ECO:0000313" key="2">
    <source>
        <dbReference type="Proteomes" id="UP000030671"/>
    </source>
</evidence>
<proteinExistence type="predicted"/>
<dbReference type="EMBL" id="KI925461">
    <property type="protein sequence ID" value="ETW79374.1"/>
    <property type="molecule type" value="Genomic_DNA"/>
</dbReference>
<dbReference type="GeneID" id="20666015"/>
<organism evidence="1 2">
    <name type="scientific">Heterobasidion irregulare (strain TC 32-1)</name>
    <dbReference type="NCBI Taxonomy" id="747525"/>
    <lineage>
        <taxon>Eukaryota</taxon>
        <taxon>Fungi</taxon>
        <taxon>Dikarya</taxon>
        <taxon>Basidiomycota</taxon>
        <taxon>Agaricomycotina</taxon>
        <taxon>Agaricomycetes</taxon>
        <taxon>Russulales</taxon>
        <taxon>Bondarzewiaceae</taxon>
        <taxon>Heterobasidion</taxon>
        <taxon>Heterobasidion annosum species complex</taxon>
    </lineage>
</organism>
<dbReference type="HOGENOM" id="CLU_1787105_0_0_1"/>
<dbReference type="InParanoid" id="W4K0Z1"/>
<reference evidence="1 2" key="1">
    <citation type="journal article" date="2012" name="New Phytol.">
        <title>Insight into trade-off between wood decay and parasitism from the genome of a fungal forest pathogen.</title>
        <authorList>
            <person name="Olson A."/>
            <person name="Aerts A."/>
            <person name="Asiegbu F."/>
            <person name="Belbahri L."/>
            <person name="Bouzid O."/>
            <person name="Broberg A."/>
            <person name="Canback B."/>
            <person name="Coutinho P.M."/>
            <person name="Cullen D."/>
            <person name="Dalman K."/>
            <person name="Deflorio G."/>
            <person name="van Diepen L.T."/>
            <person name="Dunand C."/>
            <person name="Duplessis S."/>
            <person name="Durling M."/>
            <person name="Gonthier P."/>
            <person name="Grimwood J."/>
            <person name="Fossdal C.G."/>
            <person name="Hansson D."/>
            <person name="Henrissat B."/>
            <person name="Hietala A."/>
            <person name="Himmelstrand K."/>
            <person name="Hoffmeister D."/>
            <person name="Hogberg N."/>
            <person name="James T.Y."/>
            <person name="Karlsson M."/>
            <person name="Kohler A."/>
            <person name="Kues U."/>
            <person name="Lee Y.H."/>
            <person name="Lin Y.C."/>
            <person name="Lind M."/>
            <person name="Lindquist E."/>
            <person name="Lombard V."/>
            <person name="Lucas S."/>
            <person name="Lunden K."/>
            <person name="Morin E."/>
            <person name="Murat C."/>
            <person name="Park J."/>
            <person name="Raffaello T."/>
            <person name="Rouze P."/>
            <person name="Salamov A."/>
            <person name="Schmutz J."/>
            <person name="Solheim H."/>
            <person name="Stahlberg J."/>
            <person name="Velez H."/>
            <person name="de Vries R.P."/>
            <person name="Wiebenga A."/>
            <person name="Woodward S."/>
            <person name="Yakovlev I."/>
            <person name="Garbelotto M."/>
            <person name="Martin F."/>
            <person name="Grigoriev I.V."/>
            <person name="Stenlid J."/>
        </authorList>
    </citation>
    <scope>NUCLEOTIDE SEQUENCE [LARGE SCALE GENOMIC DNA]</scope>
    <source>
        <strain evidence="1 2">TC 32-1</strain>
    </source>
</reference>
<dbReference type="KEGG" id="hir:HETIRDRAFT_104621"/>
<keyword evidence="2" id="KW-1185">Reference proteome</keyword>
<gene>
    <name evidence="1" type="ORF">HETIRDRAFT_104621</name>
</gene>
<protein>
    <submittedName>
        <fullName evidence="1">Uncharacterized protein</fullName>
    </submittedName>
</protein>
<name>W4K0Z1_HETIT</name>
<dbReference type="AlphaFoldDB" id="W4K0Z1"/>
<dbReference type="Proteomes" id="UP000030671">
    <property type="component" value="Unassembled WGS sequence"/>
</dbReference>
<accession>W4K0Z1</accession>
<dbReference type="RefSeq" id="XP_009549607.1">
    <property type="nucleotide sequence ID" value="XM_009551312.1"/>
</dbReference>